<name>U5QQS9_GLOK1</name>
<organism evidence="1 2">
    <name type="scientific">Gloeobacter kilaueensis (strain ATCC BAA-2537 / CCAP 1431/1 / ULC 316 / JS1)</name>
    <dbReference type="NCBI Taxonomy" id="1183438"/>
    <lineage>
        <taxon>Bacteria</taxon>
        <taxon>Bacillati</taxon>
        <taxon>Cyanobacteriota</taxon>
        <taxon>Cyanophyceae</taxon>
        <taxon>Gloeobacterales</taxon>
        <taxon>Gloeobacteraceae</taxon>
        <taxon>Gloeobacter</taxon>
    </lineage>
</organism>
<dbReference type="HOGENOM" id="CLU_634239_0_0_3"/>
<dbReference type="AlphaFoldDB" id="U5QQS9"/>
<dbReference type="STRING" id="1183438.GKIL_3809"/>
<evidence type="ECO:0000313" key="2">
    <source>
        <dbReference type="Proteomes" id="UP000017396"/>
    </source>
</evidence>
<reference evidence="1 2" key="1">
    <citation type="journal article" date="2013" name="PLoS ONE">
        <title>Cultivation and Complete Genome Sequencing of Gloeobacter kilaueensis sp. nov., from a Lava Cave in Kilauea Caldera, Hawai'i.</title>
        <authorList>
            <person name="Saw J.H."/>
            <person name="Schatz M."/>
            <person name="Brown M.V."/>
            <person name="Kunkel D.D."/>
            <person name="Foster J.S."/>
            <person name="Shick H."/>
            <person name="Christensen S."/>
            <person name="Hou S."/>
            <person name="Wan X."/>
            <person name="Donachie S.P."/>
        </authorList>
    </citation>
    <scope>NUCLEOTIDE SEQUENCE [LARGE SCALE GENOMIC DNA]</scope>
    <source>
        <strain evidence="2">JS</strain>
    </source>
</reference>
<dbReference type="Proteomes" id="UP000017396">
    <property type="component" value="Chromosome"/>
</dbReference>
<sequence length="399" mass="45433">MISQLQILDELRHSGDPDAGQRLELGRALLAIKQQRLYLQMGFARFESFLDSERCPFGHTVSRHAMRLAERTELHGALGLGVGRLTELMRLEPEEATRILKEGIAAGSVDKVSVRTLRRHVVRLQGRTGAQRAGIDIFESDVSAVQLIERWSGPAREQVLNLLLEKQFGQNLSRLQGLLQKSDTGQTNSPTTLPAFWPDSRRGVPQRWVALTTHIEALEQLLGADPSKVTAMLQRLRQPLEAWERAVFYLDLCRRDSTRRERFAQVGSACTALEKMLTGRDWHYNSDQSYLSAQLARGRQGKAATLRPFWRRLFSEVNPPQPYRDFLGQLASTVQQGEWHLHCSDAYQADFALGCLRHRSTRLFWQIAADYLGVRHIRLCWQEGGREHEQVVPLQLNVA</sequence>
<keyword evidence="2" id="KW-1185">Reference proteome</keyword>
<dbReference type="RefSeq" id="WP_023175374.1">
    <property type="nucleotide sequence ID" value="NC_022600.1"/>
</dbReference>
<proteinExistence type="predicted"/>
<gene>
    <name evidence="1" type="ORF">GKIL_3809</name>
</gene>
<protein>
    <submittedName>
        <fullName evidence="1">Uncharacterized protein</fullName>
    </submittedName>
</protein>
<evidence type="ECO:0000313" key="1">
    <source>
        <dbReference type="EMBL" id="AGY60055.1"/>
    </source>
</evidence>
<dbReference type="EMBL" id="CP003587">
    <property type="protein sequence ID" value="AGY60055.1"/>
    <property type="molecule type" value="Genomic_DNA"/>
</dbReference>
<accession>U5QQS9</accession>
<dbReference type="KEGG" id="glj:GKIL_3809"/>